<protein>
    <submittedName>
        <fullName evidence="2">Uncharacterized protein</fullName>
    </submittedName>
</protein>
<evidence type="ECO:0000313" key="2">
    <source>
        <dbReference type="EMBL" id="PKQ28450.1"/>
    </source>
</evidence>
<accession>A0A2N3G6W3</accession>
<feature type="non-terminal residue" evidence="2">
    <location>
        <position position="1"/>
    </location>
</feature>
<sequence length="67" mass="7282">SIVLDSAPRQDGSPIGSRPTAARRIADALAGTYFPARNLSGEYIREKVVQATSREHNATLKSEQRIS</sequence>
<organism evidence="2 3">
    <name type="scientific">Candidatus Anoxymicrobium japonicum</name>
    <dbReference type="NCBI Taxonomy" id="2013648"/>
    <lineage>
        <taxon>Bacteria</taxon>
        <taxon>Bacillati</taxon>
        <taxon>Actinomycetota</taxon>
        <taxon>Candidatus Geothermincolia</taxon>
        <taxon>Candidatus Geothermincolales</taxon>
        <taxon>Candidatus Anoxymicrobiaceae</taxon>
        <taxon>Candidatus Anoxymicrobium</taxon>
    </lineage>
</organism>
<dbReference type="AlphaFoldDB" id="A0A2N3G6W3"/>
<feature type="region of interest" description="Disordered" evidence="1">
    <location>
        <begin position="1"/>
        <end position="20"/>
    </location>
</feature>
<evidence type="ECO:0000313" key="3">
    <source>
        <dbReference type="Proteomes" id="UP000233654"/>
    </source>
</evidence>
<gene>
    <name evidence="2" type="ORF">CVT63_02580</name>
</gene>
<comment type="caution">
    <text evidence="2">The sequence shown here is derived from an EMBL/GenBank/DDBJ whole genome shotgun (WGS) entry which is preliminary data.</text>
</comment>
<dbReference type="Proteomes" id="UP000233654">
    <property type="component" value="Unassembled WGS sequence"/>
</dbReference>
<evidence type="ECO:0000256" key="1">
    <source>
        <dbReference type="SAM" id="MobiDB-lite"/>
    </source>
</evidence>
<name>A0A2N3G6W3_9ACTN</name>
<reference evidence="2 3" key="1">
    <citation type="journal article" date="2017" name="ISME J.">
        <title>Potential for microbial H2 and metal transformations associated with novel bacteria and archaea in deep terrestrial subsurface sediments.</title>
        <authorList>
            <person name="Hernsdorf A.W."/>
            <person name="Amano Y."/>
            <person name="Miyakawa K."/>
            <person name="Ise K."/>
            <person name="Suzuki Y."/>
            <person name="Anantharaman K."/>
            <person name="Probst A."/>
            <person name="Burstein D."/>
            <person name="Thomas B.C."/>
            <person name="Banfield J.F."/>
        </authorList>
    </citation>
    <scope>NUCLEOTIDE SEQUENCE [LARGE SCALE GENOMIC DNA]</scope>
    <source>
        <strain evidence="2">HGW-Actinobacteria-3</strain>
    </source>
</reference>
<dbReference type="EMBL" id="PHEX01000015">
    <property type="protein sequence ID" value="PKQ28450.1"/>
    <property type="molecule type" value="Genomic_DNA"/>
</dbReference>
<proteinExistence type="predicted"/>